<comment type="caution">
    <text evidence="3">The sequence shown here is derived from an EMBL/GenBank/DDBJ whole genome shotgun (WGS) entry which is preliminary data.</text>
</comment>
<feature type="transmembrane region" description="Helical" evidence="1">
    <location>
        <begin position="91"/>
        <end position="113"/>
    </location>
</feature>
<dbReference type="GO" id="GO:0051087">
    <property type="term" value="F:protein-folding chaperone binding"/>
    <property type="evidence" value="ECO:0007669"/>
    <property type="project" value="TreeGrafter"/>
</dbReference>
<keyword evidence="1" id="KW-1133">Transmembrane helix</keyword>
<dbReference type="GO" id="GO:0050821">
    <property type="term" value="P:protein stabilization"/>
    <property type="evidence" value="ECO:0007669"/>
    <property type="project" value="TreeGrafter"/>
</dbReference>
<organism evidence="3 4">
    <name type="scientific">Wuchereria bancrofti</name>
    <dbReference type="NCBI Taxonomy" id="6293"/>
    <lineage>
        <taxon>Eukaryota</taxon>
        <taxon>Metazoa</taxon>
        <taxon>Ecdysozoa</taxon>
        <taxon>Nematoda</taxon>
        <taxon>Chromadorea</taxon>
        <taxon>Rhabditida</taxon>
        <taxon>Spirurina</taxon>
        <taxon>Spiruromorpha</taxon>
        <taxon>Filarioidea</taxon>
        <taxon>Onchocercidae</taxon>
        <taxon>Wuchereria</taxon>
    </lineage>
</organism>
<evidence type="ECO:0000313" key="3">
    <source>
        <dbReference type="EMBL" id="EJW76149.1"/>
    </source>
</evidence>
<evidence type="ECO:0000256" key="1">
    <source>
        <dbReference type="SAM" id="Phobius"/>
    </source>
</evidence>
<proteinExistence type="predicted"/>
<dbReference type="GO" id="GO:0006457">
    <property type="term" value="P:protein folding"/>
    <property type="evidence" value="ECO:0007669"/>
    <property type="project" value="TreeGrafter"/>
</dbReference>
<evidence type="ECO:0000259" key="2">
    <source>
        <dbReference type="SMART" id="SM01071"/>
    </source>
</evidence>
<protein>
    <recommendedName>
        <fullName evidence="2">Cdc37 N-terminal domain-containing protein</fullName>
    </recommendedName>
</protein>
<dbReference type="GO" id="GO:0005737">
    <property type="term" value="C:cytoplasm"/>
    <property type="evidence" value="ECO:0007669"/>
    <property type="project" value="TreeGrafter"/>
</dbReference>
<dbReference type="GO" id="GO:0019901">
    <property type="term" value="F:protein kinase binding"/>
    <property type="evidence" value="ECO:0007669"/>
    <property type="project" value="InterPro"/>
</dbReference>
<evidence type="ECO:0000313" key="4">
    <source>
        <dbReference type="Proteomes" id="UP000004810"/>
    </source>
</evidence>
<reference evidence="4" key="1">
    <citation type="submission" date="2012-08" db="EMBL/GenBank/DDBJ databases">
        <title>The Genome Sequence of Wuchereria bancrofti.</title>
        <authorList>
            <person name="Nutman T.B."/>
            <person name="Fink D.L."/>
            <person name="Russ C."/>
            <person name="Young S."/>
            <person name="Zeng Q."/>
            <person name="Koehrsen M."/>
            <person name="Alvarado L."/>
            <person name="Berlin A."/>
            <person name="Chapman S.B."/>
            <person name="Chen Z."/>
            <person name="Freedman E."/>
            <person name="Gellesch M."/>
            <person name="Goldberg J."/>
            <person name="Griggs A."/>
            <person name="Gujja S."/>
            <person name="Heilman E.R."/>
            <person name="Heiman D."/>
            <person name="Hepburn T."/>
            <person name="Howarth C."/>
            <person name="Jen D."/>
            <person name="Larson L."/>
            <person name="Lewis B."/>
            <person name="Mehta T."/>
            <person name="Park D."/>
            <person name="Pearson M."/>
            <person name="Roberts A."/>
            <person name="Saif S."/>
            <person name="Shea T."/>
            <person name="Shenoy N."/>
            <person name="Sisk P."/>
            <person name="Stolte C."/>
            <person name="Sykes S."/>
            <person name="Walk T."/>
            <person name="White J."/>
            <person name="Yandava C."/>
            <person name="Haas B."/>
            <person name="Henn M.R."/>
            <person name="Nusbaum C."/>
            <person name="Birren B."/>
        </authorList>
    </citation>
    <scope>NUCLEOTIDE SEQUENCE [LARGE SCALE GENOMIC DNA]</scope>
    <source>
        <strain evidence="4">NA</strain>
    </source>
</reference>
<dbReference type="GO" id="GO:0031072">
    <property type="term" value="F:heat shock protein binding"/>
    <property type="evidence" value="ECO:0007669"/>
    <property type="project" value="TreeGrafter"/>
</dbReference>
<keyword evidence="1" id="KW-0812">Transmembrane</keyword>
<dbReference type="SMART" id="SM01071">
    <property type="entry name" value="CDC37_N"/>
    <property type="match status" value="1"/>
</dbReference>
<dbReference type="InterPro" id="IPR004918">
    <property type="entry name" value="Cdc37"/>
</dbReference>
<dbReference type="Proteomes" id="UP000004810">
    <property type="component" value="Unassembled WGS sequence"/>
</dbReference>
<dbReference type="AlphaFoldDB" id="J9ELE0"/>
<dbReference type="GO" id="GO:0051082">
    <property type="term" value="F:unfolded protein binding"/>
    <property type="evidence" value="ECO:0007669"/>
    <property type="project" value="TreeGrafter"/>
</dbReference>
<accession>J9ELE0</accession>
<feature type="domain" description="Cdc37 N-terminal" evidence="2">
    <location>
        <begin position="2"/>
        <end position="145"/>
    </location>
</feature>
<dbReference type="Pfam" id="PF03234">
    <property type="entry name" value="CDC37_N"/>
    <property type="match status" value="1"/>
</dbReference>
<name>J9ELE0_WUCBA</name>
<dbReference type="PANTHER" id="PTHR12800">
    <property type="entry name" value="CDC37-RELATED"/>
    <property type="match status" value="1"/>
</dbReference>
<dbReference type="InterPro" id="IPR013855">
    <property type="entry name" value="Cdc37_N_dom"/>
</dbReference>
<dbReference type="EMBL" id="ADBV01009496">
    <property type="protein sequence ID" value="EJW76149.1"/>
    <property type="molecule type" value="Genomic_DNA"/>
</dbReference>
<sequence>MPLDYSKWKTIEVSDDEDDTHPNIDTPSLFRWRHQARLERMAERKQEKEKLMEGKSIVEKRILVYLVHMVLVVFTYLLVPFPIVYTTKWPIFGHCVVQLTLSYFFGIICALLAELPALNLERIIFQHGHKNTAVQLVKDCGLQQSKTADIG</sequence>
<keyword evidence="1" id="KW-0472">Membrane</keyword>
<feature type="transmembrane region" description="Helical" evidence="1">
    <location>
        <begin position="62"/>
        <end position="85"/>
    </location>
</feature>
<gene>
    <name evidence="3" type="ORF">WUBG_12939</name>
</gene>
<dbReference type="PANTHER" id="PTHR12800:SF4">
    <property type="entry name" value="HSP90 CO-CHAPERONE CDC37"/>
    <property type="match status" value="1"/>
</dbReference>